<reference evidence="8" key="1">
    <citation type="submission" date="2011-07" db="EMBL/GenBank/DDBJ databases">
        <authorList>
            <consortium name="Caenorhabditis brenneri Sequencing and Analysis Consortium"/>
            <person name="Wilson R.K."/>
        </authorList>
    </citation>
    <scope>NUCLEOTIDE SEQUENCE [LARGE SCALE GENOMIC DNA]</scope>
    <source>
        <strain evidence="8">PB2801</strain>
    </source>
</reference>
<dbReference type="PANTHER" id="PTHR18945">
    <property type="entry name" value="NEUROTRANSMITTER GATED ION CHANNEL"/>
    <property type="match status" value="1"/>
</dbReference>
<keyword evidence="8" id="KW-1185">Reference proteome</keyword>
<organism evidence="8">
    <name type="scientific">Caenorhabditis brenneri</name>
    <name type="common">Nematode worm</name>
    <dbReference type="NCBI Taxonomy" id="135651"/>
    <lineage>
        <taxon>Eukaryota</taxon>
        <taxon>Metazoa</taxon>
        <taxon>Ecdysozoa</taxon>
        <taxon>Nematoda</taxon>
        <taxon>Chromadorea</taxon>
        <taxon>Rhabditida</taxon>
        <taxon>Rhabditina</taxon>
        <taxon>Rhabditomorpha</taxon>
        <taxon>Rhabditoidea</taxon>
        <taxon>Rhabditidae</taxon>
        <taxon>Peloderinae</taxon>
        <taxon>Caenorhabditis</taxon>
    </lineage>
</organism>
<dbReference type="InterPro" id="IPR038050">
    <property type="entry name" value="Neuro_actylchol_rec"/>
</dbReference>
<feature type="transmembrane region" description="Helical" evidence="5">
    <location>
        <begin position="268"/>
        <end position="290"/>
    </location>
</feature>
<dbReference type="PRINTS" id="PR00252">
    <property type="entry name" value="NRIONCHANNEL"/>
</dbReference>
<name>G0MHC1_CAEBE</name>
<keyword evidence="4 5" id="KW-0472">Membrane</keyword>
<dbReference type="EMBL" id="GL379794">
    <property type="protein sequence ID" value="EGT57994.1"/>
    <property type="molecule type" value="Genomic_DNA"/>
</dbReference>
<dbReference type="OrthoDB" id="5866477at2759"/>
<dbReference type="FunFam" id="2.70.170.10:FF:000027">
    <property type="entry name" value="Ligand-Gated ion Channel"/>
    <property type="match status" value="1"/>
</dbReference>
<dbReference type="eggNOG" id="KOG3645">
    <property type="taxonomic scope" value="Eukaryota"/>
</dbReference>
<dbReference type="AlphaFoldDB" id="G0MHC1"/>
<proteinExistence type="inferred from homology"/>
<dbReference type="FunFam" id="1.20.58.390:FF:000060">
    <property type="entry name" value="Ligand-Gated ion Channel"/>
    <property type="match status" value="1"/>
</dbReference>
<dbReference type="GO" id="GO:0005230">
    <property type="term" value="F:extracellular ligand-gated monoatomic ion channel activity"/>
    <property type="evidence" value="ECO:0007669"/>
    <property type="project" value="InterPro"/>
</dbReference>
<dbReference type="PROSITE" id="PS00236">
    <property type="entry name" value="NEUROTR_ION_CHANNEL"/>
    <property type="match status" value="1"/>
</dbReference>
<evidence type="ECO:0000313" key="8">
    <source>
        <dbReference type="Proteomes" id="UP000008068"/>
    </source>
</evidence>
<dbReference type="HOGENOM" id="CLU_054847_1_0_1"/>
<dbReference type="FunCoup" id="G0MHC1">
    <property type="interactions" value="48"/>
</dbReference>
<keyword evidence="3 5" id="KW-1133">Transmembrane helix</keyword>
<feature type="domain" description="Neurotransmitter-gated ion-channel ligand-binding" evidence="6">
    <location>
        <begin position="39"/>
        <end position="265"/>
    </location>
</feature>
<dbReference type="Proteomes" id="UP000008068">
    <property type="component" value="Unassembled WGS sequence"/>
</dbReference>
<comment type="similarity">
    <text evidence="5">Belongs to the ligand-gated ion channel (TC 1.A.9) family.</text>
</comment>
<dbReference type="GO" id="GO:0016020">
    <property type="term" value="C:membrane"/>
    <property type="evidence" value="ECO:0007669"/>
    <property type="project" value="UniProtKB-SubCell"/>
</dbReference>
<dbReference type="InterPro" id="IPR018000">
    <property type="entry name" value="Neurotransmitter_ion_chnl_CS"/>
</dbReference>
<keyword evidence="5" id="KW-0406">Ion transport</keyword>
<feature type="transmembrane region" description="Helical" evidence="5">
    <location>
        <begin position="329"/>
        <end position="350"/>
    </location>
</feature>
<dbReference type="InterPro" id="IPR036719">
    <property type="entry name" value="Neuro-gated_channel_TM_sf"/>
</dbReference>
<comment type="subcellular location">
    <subcellularLocation>
        <location evidence="1">Membrane</location>
        <topology evidence="1">Multi-pass membrane protein</topology>
    </subcellularLocation>
</comment>
<feature type="chain" id="PRO_5022261985" description="Neurotransmitter-gated ion-channel ligand-binding domain-containing protein" evidence="5">
    <location>
        <begin position="21"/>
        <end position="407"/>
    </location>
</feature>
<dbReference type="InParanoid" id="G0MHC1"/>
<dbReference type="InterPro" id="IPR006201">
    <property type="entry name" value="Neur_channel"/>
</dbReference>
<dbReference type="InterPro" id="IPR006202">
    <property type="entry name" value="Neur_chan_lig-bd"/>
</dbReference>
<evidence type="ECO:0000256" key="4">
    <source>
        <dbReference type="ARBA" id="ARBA00023136"/>
    </source>
</evidence>
<evidence type="ECO:0000313" key="7">
    <source>
        <dbReference type="EMBL" id="EGT57994.1"/>
    </source>
</evidence>
<gene>
    <name evidence="7" type="ORF">CAEBREN_28168</name>
</gene>
<keyword evidence="5" id="KW-0813">Transport</keyword>
<dbReference type="SUPFAM" id="SSF90112">
    <property type="entry name" value="Neurotransmitter-gated ion-channel transmembrane pore"/>
    <property type="match status" value="1"/>
</dbReference>
<feature type="transmembrane region" description="Helical" evidence="5">
    <location>
        <begin position="299"/>
        <end position="317"/>
    </location>
</feature>
<dbReference type="Pfam" id="PF02931">
    <property type="entry name" value="Neur_chan_LBD"/>
    <property type="match status" value="1"/>
</dbReference>
<feature type="transmembrane region" description="Helical" evidence="5">
    <location>
        <begin position="380"/>
        <end position="405"/>
    </location>
</feature>
<keyword evidence="5" id="KW-0732">Signal</keyword>
<dbReference type="STRING" id="135651.G0MHC1"/>
<dbReference type="CDD" id="cd18989">
    <property type="entry name" value="LGIC_ECD_cation"/>
    <property type="match status" value="1"/>
</dbReference>
<protein>
    <recommendedName>
        <fullName evidence="6">Neurotransmitter-gated ion-channel ligand-binding domain-containing protein</fullName>
    </recommendedName>
</protein>
<evidence type="ECO:0000259" key="6">
    <source>
        <dbReference type="Pfam" id="PF02931"/>
    </source>
</evidence>
<evidence type="ECO:0000256" key="5">
    <source>
        <dbReference type="RuleBase" id="RU000687"/>
    </source>
</evidence>
<dbReference type="SUPFAM" id="SSF63712">
    <property type="entry name" value="Nicotinic receptor ligand binding domain-like"/>
    <property type="match status" value="1"/>
</dbReference>
<sequence>MSQKNVLLYFYCLIYRVVTAYYNPELYVPKYYDFLTSQTNLTKDLFNGYDATLAPIYTKVDPKKPLGYDPEAPKRFNYTILLYSLKLVEVVEPEEKVSVVMEVMEYWYDPRLSWNESLYNDIPYFYTRQANVWSPTLSAFGVAYSRNDLIDFRDQDFRLVCVTSNGMIYDYISVRVSANCPMDVYKFPFDYQICQIRFCLPVFNQMEVEIINNIYQGVLKSEAWKTMGNSEWKLTNLTNRVETLSYDDGFGSLDLGIFEITIRRNPLYYIYMIIFPSFIINAISIIGVFLKGADKMSRLNVGLTNIMTMTFILGVMSDKIPRTGTVPMLGVYIIVNLVIMIIAIAIVSGITELRQWALPKLKARQTTLSRKLETFLGPPIEYTCAVLLELMTLALFLIMIGYWLFDP</sequence>
<dbReference type="InterPro" id="IPR036734">
    <property type="entry name" value="Neur_chan_lig-bd_sf"/>
</dbReference>
<keyword evidence="5" id="KW-0407">Ion channel</keyword>
<feature type="signal peptide" evidence="5">
    <location>
        <begin position="1"/>
        <end position="20"/>
    </location>
</feature>
<keyword evidence="2 5" id="KW-0812">Transmembrane</keyword>
<accession>G0MHC1</accession>
<evidence type="ECO:0000256" key="3">
    <source>
        <dbReference type="ARBA" id="ARBA00022989"/>
    </source>
</evidence>
<evidence type="ECO:0000256" key="1">
    <source>
        <dbReference type="ARBA" id="ARBA00004141"/>
    </source>
</evidence>
<dbReference type="GO" id="GO:0004888">
    <property type="term" value="F:transmembrane signaling receptor activity"/>
    <property type="evidence" value="ECO:0007669"/>
    <property type="project" value="InterPro"/>
</dbReference>
<dbReference type="Gene3D" id="1.20.58.390">
    <property type="entry name" value="Neurotransmitter-gated ion-channel transmembrane domain"/>
    <property type="match status" value="1"/>
</dbReference>
<evidence type="ECO:0000256" key="2">
    <source>
        <dbReference type="ARBA" id="ARBA00022692"/>
    </source>
</evidence>
<dbReference type="Gene3D" id="2.70.170.10">
    <property type="entry name" value="Neurotransmitter-gated ion-channel ligand-binding domain"/>
    <property type="match status" value="1"/>
</dbReference>